<comment type="function">
    <text evidence="1">Abolishes the inhibitory effect of tetracyclin on protein synthesis by a non-covalent modification of the ribosomes.</text>
</comment>
<dbReference type="SUPFAM" id="SSF50447">
    <property type="entry name" value="Translation proteins"/>
    <property type="match status" value="1"/>
</dbReference>
<keyword evidence="2" id="KW-0547">Nucleotide-binding</keyword>
<dbReference type="InterPro" id="IPR009000">
    <property type="entry name" value="Transl_B-barrel_sf"/>
</dbReference>
<dbReference type="GO" id="GO:0006412">
    <property type="term" value="P:translation"/>
    <property type="evidence" value="ECO:0007669"/>
    <property type="project" value="UniProtKB-KW"/>
</dbReference>
<dbReference type="PANTHER" id="PTHR43261:SF1">
    <property type="entry name" value="RIBOSOME-RELEASING FACTOR 2, MITOCHONDRIAL"/>
    <property type="match status" value="1"/>
</dbReference>
<evidence type="ECO:0000256" key="3">
    <source>
        <dbReference type="ARBA" id="ARBA00022917"/>
    </source>
</evidence>
<dbReference type="InterPro" id="IPR035650">
    <property type="entry name" value="Tet_C"/>
</dbReference>
<evidence type="ECO:0000313" key="7">
    <source>
        <dbReference type="EMBL" id="TCU63102.1"/>
    </source>
</evidence>
<dbReference type="Gene3D" id="3.30.230.10">
    <property type="match status" value="1"/>
</dbReference>
<dbReference type="PRINTS" id="PR00315">
    <property type="entry name" value="ELONGATNFCT"/>
</dbReference>
<gene>
    <name evidence="7" type="ORF">EDD61_102105</name>
</gene>
<dbReference type="InterPro" id="IPR010298">
    <property type="entry name" value="YacP-like"/>
</dbReference>
<proteinExistence type="predicted"/>
<dbReference type="Gene3D" id="3.30.70.240">
    <property type="match status" value="1"/>
</dbReference>
<dbReference type="GO" id="GO:0046677">
    <property type="term" value="P:response to antibiotic"/>
    <property type="evidence" value="ECO:0007669"/>
    <property type="project" value="UniProtKB-KW"/>
</dbReference>
<dbReference type="InterPro" id="IPR027417">
    <property type="entry name" value="P-loop_NTPase"/>
</dbReference>
<dbReference type="Pfam" id="PF22042">
    <property type="entry name" value="EF-G_D2"/>
    <property type="match status" value="1"/>
</dbReference>
<evidence type="ECO:0000259" key="6">
    <source>
        <dbReference type="PROSITE" id="PS51722"/>
    </source>
</evidence>
<feature type="domain" description="Tr-type G" evidence="6">
    <location>
        <begin position="9"/>
        <end position="233"/>
    </location>
</feature>
<dbReference type="SUPFAM" id="SSF52540">
    <property type="entry name" value="P-loop containing nucleoside triphosphate hydrolases"/>
    <property type="match status" value="1"/>
</dbReference>
<dbReference type="InterPro" id="IPR053905">
    <property type="entry name" value="EF-G-like_DII"/>
</dbReference>
<dbReference type="SMART" id="SM00889">
    <property type="entry name" value="EFG_IV"/>
    <property type="match status" value="1"/>
</dbReference>
<dbReference type="AlphaFoldDB" id="A0A4V2VLA3"/>
<keyword evidence="3" id="KW-0648">Protein biosynthesis</keyword>
<dbReference type="RefSeq" id="WP_132223655.1">
    <property type="nucleotide sequence ID" value="NZ_JADPGE010000008.1"/>
</dbReference>
<evidence type="ECO:0000313" key="8">
    <source>
        <dbReference type="Proteomes" id="UP000295773"/>
    </source>
</evidence>
<dbReference type="PROSITE" id="PS00301">
    <property type="entry name" value="G_TR_1"/>
    <property type="match status" value="1"/>
</dbReference>
<protein>
    <submittedName>
        <fullName evidence="7">Small GTP-binding protein</fullName>
    </submittedName>
</protein>
<dbReference type="InterPro" id="IPR000795">
    <property type="entry name" value="T_Tr_GTP-bd_dom"/>
</dbReference>
<dbReference type="InterPro" id="IPR005517">
    <property type="entry name" value="Transl_elong_EFG/EF2_IV"/>
</dbReference>
<dbReference type="Gene3D" id="3.30.70.870">
    <property type="entry name" value="Elongation Factor G (Translational Gtpase), domain 3"/>
    <property type="match status" value="1"/>
</dbReference>
<name>A0A4V2VLA3_9FIRM</name>
<dbReference type="GO" id="GO:0003924">
    <property type="term" value="F:GTPase activity"/>
    <property type="evidence" value="ECO:0007669"/>
    <property type="project" value="InterPro"/>
</dbReference>
<evidence type="ECO:0000256" key="5">
    <source>
        <dbReference type="ARBA" id="ARBA00023251"/>
    </source>
</evidence>
<dbReference type="InterPro" id="IPR020568">
    <property type="entry name" value="Ribosomal_Su5_D2-typ_SF"/>
</dbReference>
<dbReference type="InterPro" id="IPR014721">
    <property type="entry name" value="Ribsml_uS5_D2-typ_fold_subgr"/>
</dbReference>
<dbReference type="GO" id="GO:0005525">
    <property type="term" value="F:GTP binding"/>
    <property type="evidence" value="ECO:0007669"/>
    <property type="project" value="UniProtKB-KW"/>
</dbReference>
<organism evidence="7 8">
    <name type="scientific">Longicatena caecimuris</name>
    <dbReference type="NCBI Taxonomy" id="1796635"/>
    <lineage>
        <taxon>Bacteria</taxon>
        <taxon>Bacillati</taxon>
        <taxon>Bacillota</taxon>
        <taxon>Erysipelotrichia</taxon>
        <taxon>Erysipelotrichales</taxon>
        <taxon>Erysipelotrichaceae</taxon>
        <taxon>Longicatena</taxon>
    </lineage>
</organism>
<accession>A0A4V2VLA3</accession>
<evidence type="ECO:0000256" key="4">
    <source>
        <dbReference type="ARBA" id="ARBA00023134"/>
    </source>
</evidence>
<dbReference type="InterPro" id="IPR000640">
    <property type="entry name" value="EFG_V-like"/>
</dbReference>
<dbReference type="SUPFAM" id="SSF54980">
    <property type="entry name" value="EF-G C-terminal domain-like"/>
    <property type="match status" value="2"/>
</dbReference>
<dbReference type="PANTHER" id="PTHR43261">
    <property type="entry name" value="TRANSLATION ELONGATION FACTOR G-RELATED"/>
    <property type="match status" value="1"/>
</dbReference>
<evidence type="ECO:0000256" key="1">
    <source>
        <dbReference type="ARBA" id="ARBA00003987"/>
    </source>
</evidence>
<evidence type="ECO:0000256" key="2">
    <source>
        <dbReference type="ARBA" id="ARBA00022741"/>
    </source>
</evidence>
<dbReference type="EMBL" id="SMBP01000002">
    <property type="protein sequence ID" value="TCU63102.1"/>
    <property type="molecule type" value="Genomic_DNA"/>
</dbReference>
<comment type="caution">
    <text evidence="7">The sequence shown here is derived from an EMBL/GenBank/DDBJ whole genome shotgun (WGS) entry which is preliminary data.</text>
</comment>
<keyword evidence="8" id="KW-1185">Reference proteome</keyword>
<dbReference type="InterPro" id="IPR031157">
    <property type="entry name" value="G_TR_CS"/>
</dbReference>
<dbReference type="NCBIfam" id="TIGR00231">
    <property type="entry name" value="small_GTP"/>
    <property type="match status" value="1"/>
</dbReference>
<dbReference type="GO" id="GO:0032790">
    <property type="term" value="P:ribosome disassembly"/>
    <property type="evidence" value="ECO:0007669"/>
    <property type="project" value="TreeGrafter"/>
</dbReference>
<dbReference type="Pfam" id="PF03764">
    <property type="entry name" value="EFG_IV"/>
    <property type="match status" value="1"/>
</dbReference>
<dbReference type="Proteomes" id="UP000295773">
    <property type="component" value="Unassembled WGS sequence"/>
</dbReference>
<dbReference type="CDD" id="cd03711">
    <property type="entry name" value="Tet_C"/>
    <property type="match status" value="1"/>
</dbReference>
<dbReference type="Pfam" id="PF00679">
    <property type="entry name" value="EFG_C"/>
    <property type="match status" value="1"/>
</dbReference>
<dbReference type="Gene3D" id="2.40.30.10">
    <property type="entry name" value="Translation factors"/>
    <property type="match status" value="1"/>
</dbReference>
<dbReference type="PROSITE" id="PS51722">
    <property type="entry name" value="G_TR_2"/>
    <property type="match status" value="1"/>
</dbReference>
<dbReference type="CDD" id="cd10912">
    <property type="entry name" value="PIN_YacP-like"/>
    <property type="match status" value="1"/>
</dbReference>
<sequence length="864" mass="98726">MDKQEKDNNMHICAGLLAHVDAGKTTLSEAMLYRSGSIRNLGRVDHQNAFLDYDELERNRGITIYAKQAALHWKQLHMNFVDTPGHVDFSAEMERTLAILDYAILIISGSDGVQAHTETIWQLLKAHQIPTFVFVNKMDISYHSKEELLKEMNQKLDSRCIDFMQEDASLMEDVSMCDDALMEAYLTQGVLEKDVIKTAIAQRKVFPCYFGSALKLDGIDAFLDGLKTWIKPKQYGDTFGARIYKISHDEQGNRLAHVKVSGGVLKAKMKISDTEKVDQLRRYSGNRFEVIQEALPGEICVIKGIRQLQAGDGLGFEEHHTEVESVAAMNYRMVLPANTDAFATMRKLIPLMEEDPQLHITYSEMKKEIRVQLMGEVQMEILKYTIAQRLGLSVTFDEGMVNYKETIEQEVEGVGHYEPLRHYAEVHLLLEPLAPGSGIQVDSIAPLDKLDRHWQRLILNHIQEKEHLGVLSGSPITDMKITLLCGKAHLKHTEGGDFRQATYRAIRQGLMKAKSVLLEPYYRFHAEVAAMHLSRLIYDLESMKAHFSILSQDEDLCILEGEAPVACMQSYQLELRSYTGGKGKLSCFLDGYRPCQQAADVISQIGYDAQRDLDNPSSSIFCMHGSGYQVSWDKVEDYMHLPLRRQSPSETSFKHENTKVDEKELQRVFESIYGKPKDKKQPKRKPGKEIPATEIKTLKILPECLLVDGYNIIYDWDELRALAKDQMDAARDRLIDKLNNYQGYRKCEVILVFDAYRVKQSAQTIRKHGNIHVVYTKTSQTADNYIEMATHKLAKEYRVRVATSDGLEQLIVIGQGAQRISAREFQKEVEEHHRISSQEYKQQPVFRHQALTALREQKDVKKDK</sequence>
<dbReference type="SUPFAM" id="SSF54211">
    <property type="entry name" value="Ribosomal protein S5 domain 2-like"/>
    <property type="match status" value="1"/>
</dbReference>
<dbReference type="Pfam" id="PF05991">
    <property type="entry name" value="NYN_YacP"/>
    <property type="match status" value="1"/>
</dbReference>
<dbReference type="InterPro" id="IPR035647">
    <property type="entry name" value="EFG_III/V"/>
</dbReference>
<keyword evidence="5" id="KW-0046">Antibiotic resistance</keyword>
<dbReference type="InterPro" id="IPR005225">
    <property type="entry name" value="Small_GTP-bd"/>
</dbReference>
<keyword evidence="4" id="KW-0342">GTP-binding</keyword>
<reference evidence="7 8" key="1">
    <citation type="submission" date="2019-03" db="EMBL/GenBank/DDBJ databases">
        <title>Genomic Encyclopedia of Type Strains, Phase IV (KMG-IV): sequencing the most valuable type-strain genomes for metagenomic binning, comparative biology and taxonomic classification.</title>
        <authorList>
            <person name="Goeker M."/>
        </authorList>
    </citation>
    <scope>NUCLEOTIDE SEQUENCE [LARGE SCALE GENOMIC DNA]</scope>
    <source>
        <strain evidence="7 8">DSM 29481</strain>
    </source>
</reference>
<dbReference type="SMART" id="SM00838">
    <property type="entry name" value="EFG_C"/>
    <property type="match status" value="1"/>
</dbReference>
<dbReference type="Pfam" id="PF00009">
    <property type="entry name" value="GTP_EFTU"/>
    <property type="match status" value="1"/>
</dbReference>
<dbReference type="Gene3D" id="3.40.50.300">
    <property type="entry name" value="P-loop containing nucleotide triphosphate hydrolases"/>
    <property type="match status" value="1"/>
</dbReference>